<organism evidence="3 4">
    <name type="scientific">Oenococcus sicerae</name>
    <dbReference type="NCBI Taxonomy" id="2203724"/>
    <lineage>
        <taxon>Bacteria</taxon>
        <taxon>Bacillati</taxon>
        <taxon>Bacillota</taxon>
        <taxon>Bacilli</taxon>
        <taxon>Lactobacillales</taxon>
        <taxon>Lactobacillaceae</taxon>
        <taxon>Oenococcus</taxon>
    </lineage>
</organism>
<name>A0AAJ1RAN3_9LACO</name>
<dbReference type="InterPro" id="IPR009057">
    <property type="entry name" value="Homeodomain-like_sf"/>
</dbReference>
<protein>
    <submittedName>
        <fullName evidence="3">TetR/AcrR family transcriptional regulator</fullName>
    </submittedName>
</protein>
<comment type="caution">
    <text evidence="3">The sequence shown here is derived from an EMBL/GenBank/DDBJ whole genome shotgun (WGS) entry which is preliminary data.</text>
</comment>
<dbReference type="InterPro" id="IPR001647">
    <property type="entry name" value="HTH_TetR"/>
</dbReference>
<evidence type="ECO:0000313" key="3">
    <source>
        <dbReference type="EMBL" id="MDN6900595.1"/>
    </source>
</evidence>
<reference evidence="3" key="1">
    <citation type="submission" date="2019-01" db="EMBL/GenBank/DDBJ databases">
        <title>Oenococcus sicerae UCMA17102.</title>
        <authorList>
            <person name="Cousin F.J."/>
            <person name="Le Guellec R."/>
            <person name="Cretenet M."/>
        </authorList>
    </citation>
    <scope>NUCLEOTIDE SEQUENCE</scope>
    <source>
        <strain evidence="3">UCMA17102</strain>
    </source>
</reference>
<evidence type="ECO:0000256" key="1">
    <source>
        <dbReference type="ARBA" id="ARBA00023125"/>
    </source>
</evidence>
<gene>
    <name evidence="3" type="ORF">EVC35_06210</name>
</gene>
<feature type="domain" description="HTH tetR-type" evidence="2">
    <location>
        <begin position="15"/>
        <end position="58"/>
    </location>
</feature>
<evidence type="ECO:0000313" key="4">
    <source>
        <dbReference type="Proteomes" id="UP001167919"/>
    </source>
</evidence>
<dbReference type="Proteomes" id="UP001167919">
    <property type="component" value="Unassembled WGS sequence"/>
</dbReference>
<keyword evidence="1" id="KW-0238">DNA-binding</keyword>
<proteinExistence type="predicted"/>
<dbReference type="SUPFAM" id="SSF48498">
    <property type="entry name" value="Tetracyclin repressor-like, C-terminal domain"/>
    <property type="match status" value="1"/>
</dbReference>
<dbReference type="Gene3D" id="1.10.357.10">
    <property type="entry name" value="Tetracycline Repressor, domain 2"/>
    <property type="match status" value="1"/>
</dbReference>
<dbReference type="GO" id="GO:0003677">
    <property type="term" value="F:DNA binding"/>
    <property type="evidence" value="ECO:0007669"/>
    <property type="project" value="UniProtKB-KW"/>
</dbReference>
<dbReference type="Pfam" id="PF00440">
    <property type="entry name" value="TetR_N"/>
    <property type="match status" value="1"/>
</dbReference>
<dbReference type="SUPFAM" id="SSF46689">
    <property type="entry name" value="Homeodomain-like"/>
    <property type="match status" value="1"/>
</dbReference>
<dbReference type="Gene3D" id="1.10.10.60">
    <property type="entry name" value="Homeodomain-like"/>
    <property type="match status" value="1"/>
</dbReference>
<dbReference type="RefSeq" id="WP_301711265.1">
    <property type="nucleotide sequence ID" value="NZ_SDWY01000003.1"/>
</dbReference>
<evidence type="ECO:0000259" key="2">
    <source>
        <dbReference type="Pfam" id="PF00440"/>
    </source>
</evidence>
<dbReference type="EMBL" id="SDWY01000003">
    <property type="protein sequence ID" value="MDN6900595.1"/>
    <property type="molecule type" value="Genomic_DNA"/>
</dbReference>
<sequence>MSETRRRGVELTNAIYRATEKIIDLEGMEGLTFQKVADAAMTSKSVIYRRWESPLELAIAAVQDRIRRDNNGSMDDLILTGNSLKEDLLQVTDRFLISVNIMGKTFIRGMFVESGRQSGQILQRLIDQNSAIDLRLIDRVLQRAIDRGEHLRPNISHELKLLPFEWLRYNVFLQREIDQEMCQILINDILLPVYLDK</sequence>
<accession>A0AAJ1RAN3</accession>
<dbReference type="InterPro" id="IPR036271">
    <property type="entry name" value="Tet_transcr_reg_TetR-rel_C_sf"/>
</dbReference>
<dbReference type="AlphaFoldDB" id="A0AAJ1RAN3"/>